<protein>
    <submittedName>
        <fullName evidence="1">Uncharacterized protein</fullName>
    </submittedName>
</protein>
<proteinExistence type="predicted"/>
<organism evidence="1 2">
    <name type="scientific">Streptomyces sp. 900116325</name>
    <dbReference type="NCBI Taxonomy" id="3154295"/>
    <lineage>
        <taxon>Bacteria</taxon>
        <taxon>Bacillati</taxon>
        <taxon>Actinomycetota</taxon>
        <taxon>Actinomycetes</taxon>
        <taxon>Kitasatosporales</taxon>
        <taxon>Streptomycetaceae</taxon>
        <taxon>Streptomyces</taxon>
    </lineage>
</organism>
<keyword evidence="2" id="KW-1185">Reference proteome</keyword>
<evidence type="ECO:0000313" key="1">
    <source>
        <dbReference type="EMBL" id="MET8434795.1"/>
    </source>
</evidence>
<dbReference type="Proteomes" id="UP001550044">
    <property type="component" value="Unassembled WGS sequence"/>
</dbReference>
<name>A0ABV2UAB7_9ACTN</name>
<evidence type="ECO:0000313" key="2">
    <source>
        <dbReference type="Proteomes" id="UP001550044"/>
    </source>
</evidence>
<sequence length="46" mass="4767">MIRQLFADDALRGILNNGGTVSLTATPVVDNVPINCAPSLVPDCAN</sequence>
<dbReference type="EMBL" id="JBEXIP010000013">
    <property type="protein sequence ID" value="MET8434795.1"/>
    <property type="molecule type" value="Genomic_DNA"/>
</dbReference>
<gene>
    <name evidence="1" type="ORF">ABZV61_18740</name>
</gene>
<comment type="caution">
    <text evidence="1">The sequence shown here is derived from an EMBL/GenBank/DDBJ whole genome shotgun (WGS) entry which is preliminary data.</text>
</comment>
<reference evidence="1 2" key="1">
    <citation type="submission" date="2024-06" db="EMBL/GenBank/DDBJ databases">
        <title>The Natural Products Discovery Center: Release of the First 8490 Sequenced Strains for Exploring Actinobacteria Biosynthetic Diversity.</title>
        <authorList>
            <person name="Kalkreuter E."/>
            <person name="Kautsar S.A."/>
            <person name="Yang D."/>
            <person name="Bader C.D."/>
            <person name="Teijaro C.N."/>
            <person name="Fluegel L."/>
            <person name="Davis C.M."/>
            <person name="Simpson J.R."/>
            <person name="Lauterbach L."/>
            <person name="Steele A.D."/>
            <person name="Gui C."/>
            <person name="Meng S."/>
            <person name="Li G."/>
            <person name="Viehrig K."/>
            <person name="Ye F."/>
            <person name="Su P."/>
            <person name="Kiefer A.F."/>
            <person name="Nichols A."/>
            <person name="Cepeda A.J."/>
            <person name="Yan W."/>
            <person name="Fan B."/>
            <person name="Jiang Y."/>
            <person name="Adhikari A."/>
            <person name="Zheng C.-J."/>
            <person name="Schuster L."/>
            <person name="Cowan T.M."/>
            <person name="Smanski M.J."/>
            <person name="Chevrette M.G."/>
            <person name="De Carvalho L.P.S."/>
            <person name="Shen B."/>
        </authorList>
    </citation>
    <scope>NUCLEOTIDE SEQUENCE [LARGE SCALE GENOMIC DNA]</scope>
    <source>
        <strain evidence="1 2">NPDC005137</strain>
    </source>
</reference>
<accession>A0ABV2UAB7</accession>
<dbReference type="RefSeq" id="WP_356498163.1">
    <property type="nucleotide sequence ID" value="NZ_JBEXEF010000023.1"/>
</dbReference>